<evidence type="ECO:0000256" key="2">
    <source>
        <dbReference type="PROSITE-ProRule" id="PRU00023"/>
    </source>
</evidence>
<name>A0A9W9P9T8_PENCI</name>
<dbReference type="Pfam" id="PF24883">
    <property type="entry name" value="NPHP3_N"/>
    <property type="match status" value="1"/>
</dbReference>
<keyword evidence="6" id="KW-1185">Reference proteome</keyword>
<dbReference type="Gene3D" id="1.25.40.20">
    <property type="entry name" value="Ankyrin repeat-containing domain"/>
    <property type="match status" value="1"/>
</dbReference>
<sequence length="1134" mass="126677">MFDRLKQKLRRHGSKKNAKKDTEPHPANSNGKDHPPPATLPVEAPVGAPVDPASGKGSANTPDAPKDLWLRALGSLPESRQEKLKEMGFDPSGANSESTENSINDLVSIVNKRQEECESKFWKVKLGDEEIVLRDYTDKIVDWVGKAGDIAVQFAPPQAAIPWAVIKSVMQVPVIEGEQMAALLATTEKVVSVIGRGQVYESVYLKNTPADTLSKNLESALTAIYKTALDLLYESGSLFAQSTPKRVVQALLNPGHVSEGLEGIGRQEDDLLRTVSACEIRRSDNADNSIIEKIDALGIPIRRLDEGIQHLLQQMGQKEHIEMLEWISPVPFGKNHDHAKKNKAPGTCEWILDDSKFVNWMQGDSSIFWAQGSPGTGKTYLTSTVVDHIQSQLGTSRKNEGFAFFYCDKNEPQRSQSLSILQSIVRQLSTTAQHPGSAQIKLHELYMKCRDAGSHLDLDQCKNQIQASSVIYERTTIVIDALDECDSGSRYELIDVIDYLTSQPTRPVKVFISSRPNPEILNQFEKTPDIDINASLNKSDIQKFLETELNKLSKRIPFFRHLKEEIVNELLRRCDGMFQWTFLQLHQIQTCRSDAAVRDRLKTLPKDLYEAYDELWSQIEDFEEPDRILVHRAMLWVIVAENPWSISDLLCAIRVNTTAETPSLAGEIDEEGLLSLCKNFLTIDSNQKVWRFSHLSVREYLEVKLKWTLPRANFHAASACLSWFITMYDEGNYENVNTRIEKQAEPSDISHVVHPFHLYMRHRWPQHVQGAQDDQESTLSSLLKTFLGSPKESSQQYQKWYGLTELDPIIRIQELSFLSSDDEFDTYQSEYHPVRNFFSRSGIRDSFQHFGFDEKREIAQDAAVHAMCYYSFSTILSDWWQNGDYDITQKNNKGNDVLAISALVGCTEICNMIVERGMDVNFQINGEPHFNALAVACERGNRNMAKCLGEAVTDISLQKDDPAYVKALMAACEQGYTDIVKCFVEAGADINLQADSPPCGSALIVAAKEGHTDTVKYLVGAGADVNLQTKTGDFGSALVAAAHGGHLESVKFLVESGAMVNIISEGGDFVDALAAARDGERTGTVDYLLNTAGADDSPFKPMRMRVVMKSQSCYSQAIAQTSNSIAVVKIAKKK</sequence>
<feature type="region of interest" description="Disordered" evidence="3">
    <location>
        <begin position="80"/>
        <end position="100"/>
    </location>
</feature>
<gene>
    <name evidence="5" type="ORF">N7469_002076</name>
</gene>
<reference evidence="5" key="2">
    <citation type="journal article" date="2023" name="IMA Fungus">
        <title>Comparative genomic study of the Penicillium genus elucidates a diverse pangenome and 15 lateral gene transfer events.</title>
        <authorList>
            <person name="Petersen C."/>
            <person name="Sorensen T."/>
            <person name="Nielsen M.R."/>
            <person name="Sondergaard T.E."/>
            <person name="Sorensen J.L."/>
            <person name="Fitzpatrick D.A."/>
            <person name="Frisvad J.C."/>
            <person name="Nielsen K.L."/>
        </authorList>
    </citation>
    <scope>NUCLEOTIDE SEQUENCE</scope>
    <source>
        <strain evidence="5">IBT 23319</strain>
    </source>
</reference>
<keyword evidence="1" id="KW-0677">Repeat</keyword>
<comment type="caution">
    <text evidence="5">The sequence shown here is derived from an EMBL/GenBank/DDBJ whole genome shotgun (WGS) entry which is preliminary data.</text>
</comment>
<feature type="domain" description="Nephrocystin 3-like N-terminal" evidence="4">
    <location>
        <begin position="346"/>
        <end position="515"/>
    </location>
</feature>
<dbReference type="InterPro" id="IPR056884">
    <property type="entry name" value="NPHP3-like_N"/>
</dbReference>
<dbReference type="PROSITE" id="PS50297">
    <property type="entry name" value="ANK_REP_REGION"/>
    <property type="match status" value="1"/>
</dbReference>
<dbReference type="PROSITE" id="PS50088">
    <property type="entry name" value="ANK_REPEAT"/>
    <property type="match status" value="3"/>
</dbReference>
<feature type="compositionally biased region" description="Basic residues" evidence="3">
    <location>
        <begin position="7"/>
        <end position="18"/>
    </location>
</feature>
<dbReference type="SUPFAM" id="SSF48403">
    <property type="entry name" value="Ankyrin repeat"/>
    <property type="match status" value="1"/>
</dbReference>
<dbReference type="SMART" id="SM00248">
    <property type="entry name" value="ANK"/>
    <property type="match status" value="5"/>
</dbReference>
<organism evidence="5 6">
    <name type="scientific">Penicillium citrinum</name>
    <dbReference type="NCBI Taxonomy" id="5077"/>
    <lineage>
        <taxon>Eukaryota</taxon>
        <taxon>Fungi</taxon>
        <taxon>Dikarya</taxon>
        <taxon>Ascomycota</taxon>
        <taxon>Pezizomycotina</taxon>
        <taxon>Eurotiomycetes</taxon>
        <taxon>Eurotiomycetidae</taxon>
        <taxon>Eurotiales</taxon>
        <taxon>Aspergillaceae</taxon>
        <taxon>Penicillium</taxon>
    </lineage>
</organism>
<dbReference type="RefSeq" id="XP_056503490.1">
    <property type="nucleotide sequence ID" value="XM_056640996.1"/>
</dbReference>
<feature type="repeat" description="ANK" evidence="2">
    <location>
        <begin position="967"/>
        <end position="995"/>
    </location>
</feature>
<protein>
    <recommendedName>
        <fullName evidence="4">Nephrocystin 3-like N-terminal domain-containing protein</fullName>
    </recommendedName>
</protein>
<dbReference type="PANTHER" id="PTHR10039">
    <property type="entry name" value="AMELOGENIN"/>
    <property type="match status" value="1"/>
</dbReference>
<dbReference type="OrthoDB" id="7464126at2759"/>
<dbReference type="InterPro" id="IPR002110">
    <property type="entry name" value="Ankyrin_rpt"/>
</dbReference>
<accession>A0A9W9P9T8</accession>
<evidence type="ECO:0000259" key="4">
    <source>
        <dbReference type="Pfam" id="PF24883"/>
    </source>
</evidence>
<reference evidence="5" key="1">
    <citation type="submission" date="2022-11" db="EMBL/GenBank/DDBJ databases">
        <authorList>
            <person name="Petersen C."/>
        </authorList>
    </citation>
    <scope>NUCLEOTIDE SEQUENCE</scope>
    <source>
        <strain evidence="5">IBT 23319</strain>
    </source>
</reference>
<evidence type="ECO:0000256" key="1">
    <source>
        <dbReference type="ARBA" id="ARBA00022737"/>
    </source>
</evidence>
<dbReference type="AlphaFoldDB" id="A0A9W9P9T8"/>
<dbReference type="GeneID" id="81380163"/>
<dbReference type="InterPro" id="IPR036770">
    <property type="entry name" value="Ankyrin_rpt-contain_sf"/>
</dbReference>
<evidence type="ECO:0000313" key="5">
    <source>
        <dbReference type="EMBL" id="KAJ5240485.1"/>
    </source>
</evidence>
<dbReference type="EMBL" id="JAPQKT010000002">
    <property type="protein sequence ID" value="KAJ5240485.1"/>
    <property type="molecule type" value="Genomic_DNA"/>
</dbReference>
<evidence type="ECO:0000313" key="6">
    <source>
        <dbReference type="Proteomes" id="UP001147733"/>
    </source>
</evidence>
<evidence type="ECO:0000256" key="3">
    <source>
        <dbReference type="SAM" id="MobiDB-lite"/>
    </source>
</evidence>
<dbReference type="InterPro" id="IPR027417">
    <property type="entry name" value="P-loop_NTPase"/>
</dbReference>
<feature type="region of interest" description="Disordered" evidence="3">
    <location>
        <begin position="1"/>
        <end position="66"/>
    </location>
</feature>
<keyword evidence="2" id="KW-0040">ANK repeat</keyword>
<dbReference type="Pfam" id="PF12796">
    <property type="entry name" value="Ank_2"/>
    <property type="match status" value="2"/>
</dbReference>
<proteinExistence type="predicted"/>
<dbReference type="Gene3D" id="3.40.50.300">
    <property type="entry name" value="P-loop containing nucleotide triphosphate hydrolases"/>
    <property type="match status" value="1"/>
</dbReference>
<dbReference type="Proteomes" id="UP001147733">
    <property type="component" value="Unassembled WGS sequence"/>
</dbReference>
<dbReference type="PANTHER" id="PTHR10039:SF15">
    <property type="entry name" value="NACHT DOMAIN-CONTAINING PROTEIN"/>
    <property type="match status" value="1"/>
</dbReference>
<feature type="repeat" description="ANK" evidence="2">
    <location>
        <begin position="1033"/>
        <end position="1065"/>
    </location>
</feature>
<dbReference type="SUPFAM" id="SSF52540">
    <property type="entry name" value="P-loop containing nucleoside triphosphate hydrolases"/>
    <property type="match status" value="1"/>
</dbReference>
<feature type="repeat" description="ANK" evidence="2">
    <location>
        <begin position="1001"/>
        <end position="1030"/>
    </location>
</feature>